<name>A0ABQ8J2M7_DERPT</name>
<reference evidence="1 2" key="2">
    <citation type="journal article" date="2022" name="Mol. Biol. Evol.">
        <title>Comparative Genomics Reveals Insights into the Divergent Evolution of Astigmatic Mites and Household Pest Adaptations.</title>
        <authorList>
            <person name="Xiong Q."/>
            <person name="Wan A.T."/>
            <person name="Liu X."/>
            <person name="Fung C.S."/>
            <person name="Xiao X."/>
            <person name="Malainual N."/>
            <person name="Hou J."/>
            <person name="Wang L."/>
            <person name="Wang M."/>
            <person name="Yang K.Y."/>
            <person name="Cui Y."/>
            <person name="Leung E.L."/>
            <person name="Nong W."/>
            <person name="Shin S.K."/>
            <person name="Au S.W."/>
            <person name="Jeong K.Y."/>
            <person name="Chew F.T."/>
            <person name="Hui J.H."/>
            <person name="Leung T.F."/>
            <person name="Tungtrongchitr A."/>
            <person name="Zhong N."/>
            <person name="Liu Z."/>
            <person name="Tsui S.K."/>
        </authorList>
    </citation>
    <scope>NUCLEOTIDE SEQUENCE [LARGE SCALE GENOMIC DNA]</scope>
    <source>
        <strain evidence="1">Derp</strain>
    </source>
</reference>
<evidence type="ECO:0000313" key="1">
    <source>
        <dbReference type="EMBL" id="KAH9416762.1"/>
    </source>
</evidence>
<evidence type="ECO:0000313" key="2">
    <source>
        <dbReference type="Proteomes" id="UP000887458"/>
    </source>
</evidence>
<comment type="caution">
    <text evidence="1">The sequence shown here is derived from an EMBL/GenBank/DDBJ whole genome shotgun (WGS) entry which is preliminary data.</text>
</comment>
<gene>
    <name evidence="1" type="ORF">DERP_014814</name>
</gene>
<protein>
    <submittedName>
        <fullName evidence="1">Uncharacterized protein</fullName>
    </submittedName>
</protein>
<dbReference type="Proteomes" id="UP000887458">
    <property type="component" value="Unassembled WGS sequence"/>
</dbReference>
<accession>A0ABQ8J2M7</accession>
<sequence length="79" mass="8791">MAVFCAALWQTCSHPLERPHSLPGNSPENEPDLPGFPRIMVNITPKLLFVAPCCPFNIDEPVDMTMAILSDKLICPDKR</sequence>
<reference evidence="1 2" key="1">
    <citation type="journal article" date="2018" name="J. Allergy Clin. Immunol.">
        <title>High-quality assembly of Dermatophagoides pteronyssinus genome and transcriptome reveals a wide range of novel allergens.</title>
        <authorList>
            <person name="Liu X.Y."/>
            <person name="Yang K.Y."/>
            <person name="Wang M.Q."/>
            <person name="Kwok J.S."/>
            <person name="Zeng X."/>
            <person name="Yang Z."/>
            <person name="Xiao X.J."/>
            <person name="Lau C.P."/>
            <person name="Li Y."/>
            <person name="Huang Z.M."/>
            <person name="Ba J.G."/>
            <person name="Yim A.K."/>
            <person name="Ouyang C.Y."/>
            <person name="Ngai S.M."/>
            <person name="Chan T.F."/>
            <person name="Leung E.L."/>
            <person name="Liu L."/>
            <person name="Liu Z.G."/>
            <person name="Tsui S.K."/>
        </authorList>
    </citation>
    <scope>NUCLEOTIDE SEQUENCE [LARGE SCALE GENOMIC DNA]</scope>
    <source>
        <strain evidence="1">Derp</strain>
    </source>
</reference>
<organism evidence="1 2">
    <name type="scientific">Dermatophagoides pteronyssinus</name>
    <name type="common">European house dust mite</name>
    <dbReference type="NCBI Taxonomy" id="6956"/>
    <lineage>
        <taxon>Eukaryota</taxon>
        <taxon>Metazoa</taxon>
        <taxon>Ecdysozoa</taxon>
        <taxon>Arthropoda</taxon>
        <taxon>Chelicerata</taxon>
        <taxon>Arachnida</taxon>
        <taxon>Acari</taxon>
        <taxon>Acariformes</taxon>
        <taxon>Sarcoptiformes</taxon>
        <taxon>Astigmata</taxon>
        <taxon>Psoroptidia</taxon>
        <taxon>Analgoidea</taxon>
        <taxon>Pyroglyphidae</taxon>
        <taxon>Dermatophagoidinae</taxon>
        <taxon>Dermatophagoides</taxon>
    </lineage>
</organism>
<keyword evidence="2" id="KW-1185">Reference proteome</keyword>
<dbReference type="EMBL" id="NJHN03000087">
    <property type="protein sequence ID" value="KAH9416762.1"/>
    <property type="molecule type" value="Genomic_DNA"/>
</dbReference>
<proteinExistence type="predicted"/>